<accession>A0A8H5LTL5</accession>
<comment type="caution">
    <text evidence="3">The sequence shown here is derived from an EMBL/GenBank/DDBJ whole genome shotgun (WGS) entry which is preliminary data.</text>
</comment>
<gene>
    <name evidence="3" type="ORF">D9758_002654</name>
</gene>
<dbReference type="PANTHER" id="PTHR19959">
    <property type="entry name" value="KINESIN LIGHT CHAIN"/>
    <property type="match status" value="1"/>
</dbReference>
<evidence type="ECO:0000256" key="1">
    <source>
        <dbReference type="SAM" id="MobiDB-lite"/>
    </source>
</evidence>
<feature type="domain" description="CHAT" evidence="2">
    <location>
        <begin position="886"/>
        <end position="1181"/>
    </location>
</feature>
<evidence type="ECO:0000313" key="3">
    <source>
        <dbReference type="EMBL" id="KAF5369560.1"/>
    </source>
</evidence>
<reference evidence="3 4" key="1">
    <citation type="journal article" date="2020" name="ISME J.">
        <title>Uncovering the hidden diversity of litter-decomposition mechanisms in mushroom-forming fungi.</title>
        <authorList>
            <person name="Floudas D."/>
            <person name="Bentzer J."/>
            <person name="Ahren D."/>
            <person name="Johansson T."/>
            <person name="Persson P."/>
            <person name="Tunlid A."/>
        </authorList>
    </citation>
    <scope>NUCLEOTIDE SEQUENCE [LARGE SCALE GENOMIC DNA]</scope>
    <source>
        <strain evidence="3 4">CBS 291.85</strain>
    </source>
</reference>
<dbReference type="Gene3D" id="1.25.40.10">
    <property type="entry name" value="Tetratricopeptide repeat domain"/>
    <property type="match status" value="2"/>
</dbReference>
<dbReference type="Proteomes" id="UP000559256">
    <property type="component" value="Unassembled WGS sequence"/>
</dbReference>
<dbReference type="SUPFAM" id="SSF81901">
    <property type="entry name" value="HCP-like"/>
    <property type="match status" value="1"/>
</dbReference>
<dbReference type="InterPro" id="IPR024983">
    <property type="entry name" value="CHAT_dom"/>
</dbReference>
<proteinExistence type="predicted"/>
<feature type="region of interest" description="Disordered" evidence="1">
    <location>
        <begin position="1"/>
        <end position="56"/>
    </location>
</feature>
<dbReference type="InterPro" id="IPR011990">
    <property type="entry name" value="TPR-like_helical_dom_sf"/>
</dbReference>
<protein>
    <recommendedName>
        <fullName evidence="2">CHAT domain-containing protein</fullName>
    </recommendedName>
</protein>
<dbReference type="OrthoDB" id="9991317at2759"/>
<dbReference type="SUPFAM" id="SSF48452">
    <property type="entry name" value="TPR-like"/>
    <property type="match status" value="1"/>
</dbReference>
<dbReference type="EMBL" id="JAACJM010000013">
    <property type="protein sequence ID" value="KAF5369560.1"/>
    <property type="molecule type" value="Genomic_DNA"/>
</dbReference>
<evidence type="ECO:0000259" key="2">
    <source>
        <dbReference type="Pfam" id="PF12770"/>
    </source>
</evidence>
<dbReference type="Pfam" id="PF12770">
    <property type="entry name" value="CHAT"/>
    <property type="match status" value="1"/>
</dbReference>
<sequence length="1182" mass="131297">MNLREDGKKDAQDQYRRRNSKGQVDAPSLVAPPPTSSPRVSPEPRESTSRLDNDNDVQIKSSERLQVGLSSDLDYKDTAQNIGQTLEMADRNISLLKQVEDNRELELVESAITNIQAAMELITGDDPRKPVYLTNLGNALKSRFDRLGNREDLERAIALQHCVVNLTSDSHPHKPIFLNNLGASLATRFHHHGTLEDLELAITLISHAVDLTPDGHSDKPTYLKNLGDAFEARFDRSGELEDLQKAIALEHRSASLIPDGHPEKPSCLNTLGNAFLRRFERFDNFEDIENAISLHRHAVDLTPDGHPMKPGRLSNLGNTFEARFDRIGDLSDIENAITFKRRAIDLSPKGHPDEAKYLHNLGNAILTRFDRHGDLDDLEDAIDVMRRAVELTPNDQYVKPGRLTALGDALEARFLRLGEVNDIDSAILYKRHAVELTPDGHHRKPGHLSGLGSAFQARFNKGKDTKDLDNAITAHRQAVDAVLDDHPRKPAYLNNLGSSFARRFEHLHELDDLHTSITLAQHAVSLTPHGHPDEPGRLSNLAHFLSMRYPRTRNLDDLTNAIALWRRALDLTPDGHPSRGHLYVALGQAIWVQYDRSYKISDRSAAFECFLSAANSESAPPSLRLWAAKRSASFCWQNIGVSTRDKLLPIYEQTLALIPQVVWLGHNINRRYKELSDVGDIANAAAAAAIAAGKYELAVEWLEEGRTIIWGQLLQLRNPMIILSERHPDLAKELRDVSRALEDPSNNFRDGSISHEGHHYRPNTLDEVSYRTRLVGRYKSLLAVIREKEGFERFMLRKPFAELAPACLSGPVIVLNEHGSRCDALVLCFPSRIIHVPLTDLTELLAETMRAEMVESLTMAGVRNRASKTLSRHGAGDSNNIMARVLGLLWSRVVYPVLRAIEGELSKCAVEDLPHVTWCPNGRLGFLPLHAAGDYSTGHGRKIYDSVVSSYTPSLSALVPKSSSQSIAPSTLESILVISQPSPPAFAPDLPSLPGVRKETDAIKTQFSMNHMVHLDSEKATIQAVLDSMDERPSQVIHLACHGVQDPDDPWKSAFVLHDGKLELSRLMSKSTEIGALAVLSACQTAKGDVQLSEEAIHLTAGMLAVGYRAVVGSMWSIGDADAPLVSRELYSHLKRDIEGHGEFRAAYALHEAVNKLRESLTRGGSEGKNLFRWVPFVHFGL</sequence>
<keyword evidence="4" id="KW-1185">Reference proteome</keyword>
<dbReference type="PANTHER" id="PTHR19959:SF119">
    <property type="entry name" value="FUNGAL LIPASE-LIKE DOMAIN-CONTAINING PROTEIN"/>
    <property type="match status" value="1"/>
</dbReference>
<feature type="compositionally biased region" description="Basic and acidic residues" evidence="1">
    <location>
        <begin position="42"/>
        <end position="53"/>
    </location>
</feature>
<dbReference type="AlphaFoldDB" id="A0A8H5LTL5"/>
<organism evidence="3 4">
    <name type="scientific">Tetrapyrgos nigripes</name>
    <dbReference type="NCBI Taxonomy" id="182062"/>
    <lineage>
        <taxon>Eukaryota</taxon>
        <taxon>Fungi</taxon>
        <taxon>Dikarya</taxon>
        <taxon>Basidiomycota</taxon>
        <taxon>Agaricomycotina</taxon>
        <taxon>Agaricomycetes</taxon>
        <taxon>Agaricomycetidae</taxon>
        <taxon>Agaricales</taxon>
        <taxon>Marasmiineae</taxon>
        <taxon>Marasmiaceae</taxon>
        <taxon>Tetrapyrgos</taxon>
    </lineage>
</organism>
<evidence type="ECO:0000313" key="4">
    <source>
        <dbReference type="Proteomes" id="UP000559256"/>
    </source>
</evidence>
<feature type="compositionally biased region" description="Basic and acidic residues" evidence="1">
    <location>
        <begin position="1"/>
        <end position="16"/>
    </location>
</feature>
<name>A0A8H5LTL5_9AGAR</name>